<evidence type="ECO:0000313" key="9">
    <source>
        <dbReference type="Proteomes" id="UP000799324"/>
    </source>
</evidence>
<sequence length="784" mass="86531">MLHGGGSAAERKATEQQLNRACEACRLSKVRCLVSPSSSQCQRCAKAGRTCVFAAPAKRRQRKRTDVRVAELEKEVKQMRSLLKTNQISPIGESEPESMDEDADENDDQLDRDSPLRLSSKENAPPPEIDDTERWGIQMQNRNIPIAPFGPDSDIVERELISMEQAQEMLDLYRDHLTEQVPSITISHDWTAQALRSKKPALFHAVMAAASHSRGTELSNRLFEEVVYLYAREIFIGGEKTLQHVQALLVTVAYYTPPKTPSHLQIYQYGNMAASMALELGLASKPRTHEQLPKRAIRSLQRISSQDELLENCRTVLVLYVLTAGFSMRLRRPNILPWNGWLEECLGLLQKSPIIDDKRNVAWVQLQRIADEAHTAFGFDDASTSFSLSELRLQVILRIFERRMLEWKRSLPIEVQNLALLILAHHNCISTWEFAMDGGRYDAPDYRNRFLTLPALDDDEESVQPETLLSRSALQINATIKCIGEAQSLLDCFIQMPADVLPKAPNLLFVRVIYGFVALLKADYAVGTDAEGLGGVLDSQTLKVDYYFDTVLHLTEAAIGPQRCRVPTHWFFVLNQKLKVWHDQHQQWRKEGKHLRKPSPRDGSAGYLGGGAEALGMGRRDVTPTTAAQHMPTPDSSRNEFPPPARLPTRAASASASANPQAFGLPQQTQSQPPSQPQSQGHAQSQSHPPQSPFTPWPANGQYLPGSEHPGQAVYDAGVGGAGGMGEMGDLSAATMFQHGDLFLWNDVGDTIYGGWPGGTGGQGGAGAGGGWGDLTFGGGMGGM</sequence>
<dbReference type="EMBL" id="MU004304">
    <property type="protein sequence ID" value="KAF2659834.1"/>
    <property type="molecule type" value="Genomic_DNA"/>
</dbReference>
<evidence type="ECO:0000256" key="6">
    <source>
        <dbReference type="SAM" id="MobiDB-lite"/>
    </source>
</evidence>
<feature type="compositionally biased region" description="Low complexity" evidence="6">
    <location>
        <begin position="647"/>
        <end position="689"/>
    </location>
</feature>
<evidence type="ECO:0000259" key="7">
    <source>
        <dbReference type="PROSITE" id="PS50048"/>
    </source>
</evidence>
<organism evidence="8 9">
    <name type="scientific">Lophiostoma macrostomum CBS 122681</name>
    <dbReference type="NCBI Taxonomy" id="1314788"/>
    <lineage>
        <taxon>Eukaryota</taxon>
        <taxon>Fungi</taxon>
        <taxon>Dikarya</taxon>
        <taxon>Ascomycota</taxon>
        <taxon>Pezizomycotina</taxon>
        <taxon>Dothideomycetes</taxon>
        <taxon>Pleosporomycetidae</taxon>
        <taxon>Pleosporales</taxon>
        <taxon>Lophiostomataceae</taxon>
        <taxon>Lophiostoma</taxon>
    </lineage>
</organism>
<accession>A0A6A6TMM3</accession>
<dbReference type="Gene3D" id="4.10.240.10">
    <property type="entry name" value="Zn(2)-C6 fungal-type DNA-binding domain"/>
    <property type="match status" value="1"/>
</dbReference>
<keyword evidence="2" id="KW-0805">Transcription regulation</keyword>
<dbReference type="GO" id="GO:0000981">
    <property type="term" value="F:DNA-binding transcription factor activity, RNA polymerase II-specific"/>
    <property type="evidence" value="ECO:0007669"/>
    <property type="project" value="InterPro"/>
</dbReference>
<evidence type="ECO:0000256" key="3">
    <source>
        <dbReference type="ARBA" id="ARBA00023125"/>
    </source>
</evidence>
<dbReference type="CDD" id="cd12148">
    <property type="entry name" value="fungal_TF_MHR"/>
    <property type="match status" value="1"/>
</dbReference>
<dbReference type="SMART" id="SM00066">
    <property type="entry name" value="GAL4"/>
    <property type="match status" value="1"/>
</dbReference>
<feature type="region of interest" description="Disordered" evidence="6">
    <location>
        <begin position="81"/>
        <end position="134"/>
    </location>
</feature>
<feature type="compositionally biased region" description="Acidic residues" evidence="6">
    <location>
        <begin position="94"/>
        <end position="108"/>
    </location>
</feature>
<name>A0A6A6TMM3_9PLEO</name>
<dbReference type="PANTHER" id="PTHR31845">
    <property type="entry name" value="FINGER DOMAIN PROTEIN, PUTATIVE-RELATED"/>
    <property type="match status" value="1"/>
</dbReference>
<evidence type="ECO:0000256" key="2">
    <source>
        <dbReference type="ARBA" id="ARBA00023015"/>
    </source>
</evidence>
<keyword evidence="9" id="KW-1185">Reference proteome</keyword>
<keyword evidence="3" id="KW-0238">DNA-binding</keyword>
<evidence type="ECO:0000256" key="5">
    <source>
        <dbReference type="ARBA" id="ARBA00023242"/>
    </source>
</evidence>
<feature type="domain" description="Zn(2)-C6 fungal-type" evidence="7">
    <location>
        <begin position="21"/>
        <end position="53"/>
    </location>
</feature>
<dbReference type="SUPFAM" id="SSF57701">
    <property type="entry name" value="Zn2/Cys6 DNA-binding domain"/>
    <property type="match status" value="1"/>
</dbReference>
<dbReference type="AlphaFoldDB" id="A0A6A6TMM3"/>
<proteinExistence type="predicted"/>
<dbReference type="PROSITE" id="PS50048">
    <property type="entry name" value="ZN2_CY6_FUNGAL_2"/>
    <property type="match status" value="1"/>
</dbReference>
<dbReference type="InterPro" id="IPR036864">
    <property type="entry name" value="Zn2-C6_fun-type_DNA-bd_sf"/>
</dbReference>
<dbReference type="GO" id="GO:0005634">
    <property type="term" value="C:nucleus"/>
    <property type="evidence" value="ECO:0007669"/>
    <property type="project" value="UniProtKB-SubCell"/>
</dbReference>
<dbReference type="GO" id="GO:0008270">
    <property type="term" value="F:zinc ion binding"/>
    <property type="evidence" value="ECO:0007669"/>
    <property type="project" value="InterPro"/>
</dbReference>
<keyword evidence="4" id="KW-0804">Transcription</keyword>
<dbReference type="OrthoDB" id="5226580at2759"/>
<dbReference type="PROSITE" id="PS00463">
    <property type="entry name" value="ZN2_CY6_FUNGAL_1"/>
    <property type="match status" value="1"/>
</dbReference>
<protein>
    <recommendedName>
        <fullName evidence="7">Zn(2)-C6 fungal-type domain-containing protein</fullName>
    </recommendedName>
</protein>
<gene>
    <name evidence="8" type="ORF">K491DRAFT_590315</name>
</gene>
<dbReference type="InterPro" id="IPR051089">
    <property type="entry name" value="prtT"/>
</dbReference>
<evidence type="ECO:0000313" key="8">
    <source>
        <dbReference type="EMBL" id="KAF2659834.1"/>
    </source>
</evidence>
<dbReference type="Proteomes" id="UP000799324">
    <property type="component" value="Unassembled WGS sequence"/>
</dbReference>
<dbReference type="CDD" id="cd00067">
    <property type="entry name" value="GAL4"/>
    <property type="match status" value="1"/>
</dbReference>
<evidence type="ECO:0000256" key="4">
    <source>
        <dbReference type="ARBA" id="ARBA00023163"/>
    </source>
</evidence>
<dbReference type="GO" id="GO:0000976">
    <property type="term" value="F:transcription cis-regulatory region binding"/>
    <property type="evidence" value="ECO:0007669"/>
    <property type="project" value="TreeGrafter"/>
</dbReference>
<feature type="region of interest" description="Disordered" evidence="6">
    <location>
        <begin position="589"/>
        <end position="712"/>
    </location>
</feature>
<keyword evidence="5" id="KW-0539">Nucleus</keyword>
<dbReference type="PANTHER" id="PTHR31845:SF39">
    <property type="entry name" value="TRANSCRIPTION FACTOR PBCR-RELATED"/>
    <property type="match status" value="1"/>
</dbReference>
<dbReference type="InterPro" id="IPR001138">
    <property type="entry name" value="Zn2Cys6_DnaBD"/>
</dbReference>
<comment type="subcellular location">
    <subcellularLocation>
        <location evidence="1">Nucleus</location>
    </subcellularLocation>
</comment>
<reference evidence="8" key="1">
    <citation type="journal article" date="2020" name="Stud. Mycol.">
        <title>101 Dothideomycetes genomes: a test case for predicting lifestyles and emergence of pathogens.</title>
        <authorList>
            <person name="Haridas S."/>
            <person name="Albert R."/>
            <person name="Binder M."/>
            <person name="Bloem J."/>
            <person name="Labutti K."/>
            <person name="Salamov A."/>
            <person name="Andreopoulos B."/>
            <person name="Baker S."/>
            <person name="Barry K."/>
            <person name="Bills G."/>
            <person name="Bluhm B."/>
            <person name="Cannon C."/>
            <person name="Castanera R."/>
            <person name="Culley D."/>
            <person name="Daum C."/>
            <person name="Ezra D."/>
            <person name="Gonzalez J."/>
            <person name="Henrissat B."/>
            <person name="Kuo A."/>
            <person name="Liang C."/>
            <person name="Lipzen A."/>
            <person name="Lutzoni F."/>
            <person name="Magnuson J."/>
            <person name="Mondo S."/>
            <person name="Nolan M."/>
            <person name="Ohm R."/>
            <person name="Pangilinan J."/>
            <person name="Park H.-J."/>
            <person name="Ramirez L."/>
            <person name="Alfaro M."/>
            <person name="Sun H."/>
            <person name="Tritt A."/>
            <person name="Yoshinaga Y."/>
            <person name="Zwiers L.-H."/>
            <person name="Turgeon B."/>
            <person name="Goodwin S."/>
            <person name="Spatafora J."/>
            <person name="Crous P."/>
            <person name="Grigoriev I."/>
        </authorList>
    </citation>
    <scope>NUCLEOTIDE SEQUENCE</scope>
    <source>
        <strain evidence="8">CBS 122681</strain>
    </source>
</reference>
<evidence type="ECO:0000256" key="1">
    <source>
        <dbReference type="ARBA" id="ARBA00004123"/>
    </source>
</evidence>